<dbReference type="GO" id="GO:0005829">
    <property type="term" value="C:cytosol"/>
    <property type="evidence" value="ECO:0007669"/>
    <property type="project" value="TreeGrafter"/>
</dbReference>
<keyword evidence="7" id="KW-1185">Reference proteome</keyword>
<dbReference type="SUPFAM" id="SSF48256">
    <property type="entry name" value="Citrate synthase"/>
    <property type="match status" value="1"/>
</dbReference>
<dbReference type="InterPro" id="IPR016142">
    <property type="entry name" value="Citrate_synth-like_lrg_a-sub"/>
</dbReference>
<dbReference type="PANTHER" id="PTHR11739:SF4">
    <property type="entry name" value="CITRATE SYNTHASE, PEROXISOMAL"/>
    <property type="match status" value="1"/>
</dbReference>
<dbReference type="OrthoDB" id="3284791at2"/>
<dbReference type="GO" id="GO:0016829">
    <property type="term" value="F:lyase activity"/>
    <property type="evidence" value="ECO:0007669"/>
    <property type="project" value="UniProtKB-KW"/>
</dbReference>
<gene>
    <name evidence="6" type="ORF">C7R54_22085</name>
</gene>
<evidence type="ECO:0000256" key="2">
    <source>
        <dbReference type="ARBA" id="ARBA00010566"/>
    </source>
</evidence>
<comment type="similarity">
    <text evidence="2">Belongs to the citrate synthase family.</text>
</comment>
<dbReference type="Pfam" id="PF00285">
    <property type="entry name" value="Citrate_synt"/>
    <property type="match status" value="1"/>
</dbReference>
<sequence>MSTPSNPAQAVPGGNGAAKVDTRVDAKGDTPVTRLCAHHLTGMFYRDADLVEDLIGKATFTEVMFMQITGRKARPVDLRIVDAVLVTLMEHGLTPSAIATRLVYMSAPENLQGAVASGLLAVGSSFVGTMENCSRLLDRIGSAADPRAEALDIARTLRAERRPMPGFGHHLHKPDDPRAIKLLALAEAEPELAGTSLRALRSLAAAVDEVAGRHITINATGAVAALLGELGIPTALMRGFAVISRAAGLVAHVAEEQESPSGRFIWDTIDKAIPYVGEGRPPRAQE</sequence>
<protein>
    <recommendedName>
        <fullName evidence="3">citrate synthase (unknown stereospecificity)</fullName>
        <ecNumber evidence="3">2.3.3.16</ecNumber>
    </recommendedName>
</protein>
<dbReference type="PANTHER" id="PTHR11739">
    <property type="entry name" value="CITRATE SYNTHASE"/>
    <property type="match status" value="1"/>
</dbReference>
<comment type="caution">
    <text evidence="6">The sequence shown here is derived from an EMBL/GenBank/DDBJ whole genome shotgun (WGS) entry which is preliminary data.</text>
</comment>
<keyword evidence="4" id="KW-0808">Transferase</keyword>
<dbReference type="CDD" id="cd06100">
    <property type="entry name" value="CCL_ACL-C"/>
    <property type="match status" value="1"/>
</dbReference>
<feature type="region of interest" description="Disordered" evidence="5">
    <location>
        <begin position="1"/>
        <end position="23"/>
    </location>
</feature>
<comment type="pathway">
    <text evidence="1">Carbohydrate metabolism; tricarboxylic acid cycle; isocitrate from oxaloacetate: step 1/2.</text>
</comment>
<dbReference type="NCBIfam" id="NF004868">
    <property type="entry name" value="PRK06224.1-5"/>
    <property type="match status" value="1"/>
</dbReference>
<accession>A0A4Q1HEV3</accession>
<dbReference type="GO" id="GO:0006099">
    <property type="term" value="P:tricarboxylic acid cycle"/>
    <property type="evidence" value="ECO:0007669"/>
    <property type="project" value="UniProtKB-UniPathway"/>
</dbReference>
<name>A0A4Q1HEV3_9BURK</name>
<evidence type="ECO:0000256" key="3">
    <source>
        <dbReference type="ARBA" id="ARBA00012972"/>
    </source>
</evidence>
<dbReference type="InterPro" id="IPR002020">
    <property type="entry name" value="Citrate_synthase"/>
</dbReference>
<evidence type="ECO:0000256" key="4">
    <source>
        <dbReference type="ARBA" id="ARBA00022679"/>
    </source>
</evidence>
<evidence type="ECO:0000313" key="6">
    <source>
        <dbReference type="EMBL" id="RXN85193.1"/>
    </source>
</evidence>
<dbReference type="Proteomes" id="UP000290849">
    <property type="component" value="Unassembled WGS sequence"/>
</dbReference>
<dbReference type="NCBIfam" id="NF004867">
    <property type="entry name" value="PRK06224.1-4"/>
    <property type="match status" value="1"/>
</dbReference>
<dbReference type="Gene3D" id="1.10.580.10">
    <property type="entry name" value="Citrate Synthase, domain 1"/>
    <property type="match status" value="1"/>
</dbReference>
<evidence type="ECO:0000313" key="7">
    <source>
        <dbReference type="Proteomes" id="UP000290849"/>
    </source>
</evidence>
<dbReference type="GO" id="GO:0005975">
    <property type="term" value="P:carbohydrate metabolic process"/>
    <property type="evidence" value="ECO:0007669"/>
    <property type="project" value="TreeGrafter"/>
</dbReference>
<dbReference type="EMBL" id="PYAL01000007">
    <property type="protein sequence ID" value="RXN85193.1"/>
    <property type="molecule type" value="Genomic_DNA"/>
</dbReference>
<dbReference type="AlphaFoldDB" id="A0A4Q1HEV3"/>
<dbReference type="UniPathway" id="UPA00223">
    <property type="reaction ID" value="UER00717"/>
</dbReference>
<proteinExistence type="inferred from homology"/>
<dbReference type="InterPro" id="IPR036969">
    <property type="entry name" value="Citrate_synthase_sf"/>
</dbReference>
<evidence type="ECO:0000256" key="1">
    <source>
        <dbReference type="ARBA" id="ARBA00004751"/>
    </source>
</evidence>
<keyword evidence="6" id="KW-0456">Lyase</keyword>
<dbReference type="InterPro" id="IPR016143">
    <property type="entry name" value="Citrate_synth-like_sm_a-sub"/>
</dbReference>
<dbReference type="EC" id="2.3.3.16" evidence="3"/>
<organism evidence="6 7">
    <name type="scientific">Achromobacter aloeverae</name>
    <dbReference type="NCBI Taxonomy" id="1750518"/>
    <lineage>
        <taxon>Bacteria</taxon>
        <taxon>Pseudomonadati</taxon>
        <taxon>Pseudomonadota</taxon>
        <taxon>Betaproteobacteria</taxon>
        <taxon>Burkholderiales</taxon>
        <taxon>Alcaligenaceae</taxon>
        <taxon>Achromobacter</taxon>
    </lineage>
</organism>
<dbReference type="Gene3D" id="1.10.230.10">
    <property type="entry name" value="Cytochrome P450-Terp, domain 2"/>
    <property type="match status" value="1"/>
</dbReference>
<reference evidence="6 7" key="1">
    <citation type="journal article" date="2017" name="Int. J. Syst. Evol. Microbiol.">
        <title>Achromobacter aloeverae sp. nov., isolated from the root of Aloe vera (L.) Burm.f.</title>
        <authorList>
            <person name="Kuncharoen N."/>
            <person name="Muramatsu Y."/>
            <person name="Shibata C."/>
            <person name="Kamakura Y."/>
            <person name="Nakagawa Y."/>
            <person name="Tanasupawat S."/>
        </authorList>
    </citation>
    <scope>NUCLEOTIDE SEQUENCE [LARGE SCALE GENOMIC DNA]</scope>
    <source>
        <strain evidence="6 7">AVA-1</strain>
    </source>
</reference>
<dbReference type="GO" id="GO:0036440">
    <property type="term" value="F:citrate synthase activity"/>
    <property type="evidence" value="ECO:0007669"/>
    <property type="project" value="UniProtKB-EC"/>
</dbReference>
<evidence type="ECO:0000256" key="5">
    <source>
        <dbReference type="SAM" id="MobiDB-lite"/>
    </source>
</evidence>